<dbReference type="Pfam" id="PF03473">
    <property type="entry name" value="MOSC"/>
    <property type="match status" value="1"/>
</dbReference>
<dbReference type="AlphaFoldDB" id="A0A4Q5J1I4"/>
<dbReference type="OrthoDB" id="9786134at2"/>
<dbReference type="Proteomes" id="UP000291189">
    <property type="component" value="Unassembled WGS sequence"/>
</dbReference>
<dbReference type="GO" id="GO:0030151">
    <property type="term" value="F:molybdenum ion binding"/>
    <property type="evidence" value="ECO:0007669"/>
    <property type="project" value="InterPro"/>
</dbReference>
<proteinExistence type="predicted"/>
<sequence>MFTSPARVVSVNVGLPRDETWAGSLKRTAIDKRPVTGPVEVGLLGLAGDEVADTKHHGGTYQAVYAFAREDSDYWAAQLGGPVRPGLFGENLTTTGIDVNEAVMGEQWRIGTTLLEVVSVRIPCSVFKNWLGLHDYDARQWQKRFTRVGRPGPYLRVLEPGTLAAGDEVVVEHRPDHDVSVSTMFRALTTERDLLPRLIGLDRIDPEAVQAAEKYVASLV</sequence>
<feature type="domain" description="MOSC" evidence="1">
    <location>
        <begin position="33"/>
        <end position="172"/>
    </location>
</feature>
<dbReference type="InterPro" id="IPR052353">
    <property type="entry name" value="Benzoxazolinone_Detox_Enz"/>
</dbReference>
<protein>
    <submittedName>
        <fullName evidence="2">MOSC domain-containing protein</fullName>
    </submittedName>
</protein>
<evidence type="ECO:0000313" key="3">
    <source>
        <dbReference type="Proteomes" id="UP000291189"/>
    </source>
</evidence>
<reference evidence="2 3" key="1">
    <citation type="submission" date="2019-01" db="EMBL/GenBank/DDBJ databases">
        <title>Nocardioides guangzhouensis sp. nov., an actinobacterium isolated from soil.</title>
        <authorList>
            <person name="Fu Y."/>
            <person name="Cai Y."/>
            <person name="Lin Z."/>
            <person name="Chen P."/>
        </authorList>
    </citation>
    <scope>NUCLEOTIDE SEQUENCE [LARGE SCALE GENOMIC DNA]</scope>
    <source>
        <strain evidence="2 3">NBRC 105384</strain>
    </source>
</reference>
<dbReference type="PANTHER" id="PTHR30212">
    <property type="entry name" value="PROTEIN YIIM"/>
    <property type="match status" value="1"/>
</dbReference>
<accession>A0A4Q5J1I4</accession>
<dbReference type="GO" id="GO:0003824">
    <property type="term" value="F:catalytic activity"/>
    <property type="evidence" value="ECO:0007669"/>
    <property type="project" value="InterPro"/>
</dbReference>
<dbReference type="InterPro" id="IPR005302">
    <property type="entry name" value="MoCF_Sase_C"/>
</dbReference>
<evidence type="ECO:0000259" key="1">
    <source>
        <dbReference type="PROSITE" id="PS51340"/>
    </source>
</evidence>
<name>A0A4Q5J1I4_9ACTN</name>
<dbReference type="InterPro" id="IPR011037">
    <property type="entry name" value="Pyrv_Knase-like_insert_dom_sf"/>
</dbReference>
<dbReference type="SUPFAM" id="SSF50800">
    <property type="entry name" value="PK beta-barrel domain-like"/>
    <property type="match status" value="1"/>
</dbReference>
<comment type="caution">
    <text evidence="2">The sequence shown here is derived from an EMBL/GenBank/DDBJ whole genome shotgun (WGS) entry which is preliminary data.</text>
</comment>
<dbReference type="PANTHER" id="PTHR30212:SF2">
    <property type="entry name" value="PROTEIN YIIM"/>
    <property type="match status" value="1"/>
</dbReference>
<dbReference type="RefSeq" id="WP_129987019.1">
    <property type="nucleotide sequence ID" value="NZ_SDPU01000021.1"/>
</dbReference>
<dbReference type="PROSITE" id="PS51340">
    <property type="entry name" value="MOSC"/>
    <property type="match status" value="1"/>
</dbReference>
<dbReference type="GO" id="GO:0030170">
    <property type="term" value="F:pyridoxal phosphate binding"/>
    <property type="evidence" value="ECO:0007669"/>
    <property type="project" value="InterPro"/>
</dbReference>
<gene>
    <name evidence="2" type="ORF">ETU37_09470</name>
</gene>
<evidence type="ECO:0000313" key="2">
    <source>
        <dbReference type="EMBL" id="RYU12244.1"/>
    </source>
</evidence>
<keyword evidence="3" id="KW-1185">Reference proteome</keyword>
<dbReference type="EMBL" id="SDPU01000021">
    <property type="protein sequence ID" value="RYU12244.1"/>
    <property type="molecule type" value="Genomic_DNA"/>
</dbReference>
<organism evidence="2 3">
    <name type="scientific">Nocardioides iriomotensis</name>
    <dbReference type="NCBI Taxonomy" id="715784"/>
    <lineage>
        <taxon>Bacteria</taxon>
        <taxon>Bacillati</taxon>
        <taxon>Actinomycetota</taxon>
        <taxon>Actinomycetes</taxon>
        <taxon>Propionibacteriales</taxon>
        <taxon>Nocardioidaceae</taxon>
        <taxon>Nocardioides</taxon>
    </lineage>
</organism>
<dbReference type="Gene3D" id="2.40.33.20">
    <property type="entry name" value="PK beta-barrel domain-like"/>
    <property type="match status" value="1"/>
</dbReference>